<dbReference type="GO" id="GO:0003676">
    <property type="term" value="F:nucleic acid binding"/>
    <property type="evidence" value="ECO:0007669"/>
    <property type="project" value="InterPro"/>
</dbReference>
<feature type="domain" description="Methyltransferase small" evidence="3">
    <location>
        <begin position="44"/>
        <end position="149"/>
    </location>
</feature>
<dbReference type="GO" id="GO:0008170">
    <property type="term" value="F:N-methyltransferase activity"/>
    <property type="evidence" value="ECO:0007669"/>
    <property type="project" value="UniProtKB-ARBA"/>
</dbReference>
<evidence type="ECO:0000313" key="5">
    <source>
        <dbReference type="EMBL" id="MCE7028710.1"/>
    </source>
</evidence>
<dbReference type="CDD" id="cd02440">
    <property type="entry name" value="AdoMet_MTases"/>
    <property type="match status" value="1"/>
</dbReference>
<dbReference type="Pfam" id="PF05175">
    <property type="entry name" value="MTS"/>
    <property type="match status" value="1"/>
</dbReference>
<evidence type="ECO:0000313" key="6">
    <source>
        <dbReference type="Proteomes" id="UP001139035"/>
    </source>
</evidence>
<dbReference type="Proteomes" id="UP001139035">
    <property type="component" value="Unassembled WGS sequence"/>
</dbReference>
<evidence type="ECO:0000256" key="2">
    <source>
        <dbReference type="ARBA" id="ARBA00022691"/>
    </source>
</evidence>
<dbReference type="EMBL" id="JAJUWU010000005">
    <property type="protein sequence ID" value="MCE7027668.1"/>
    <property type="molecule type" value="Genomic_DNA"/>
</dbReference>
<keyword evidence="6" id="KW-1185">Reference proteome</keyword>
<dbReference type="PANTHER" id="PTHR47739">
    <property type="entry name" value="TRNA1(VAL) (ADENINE(37)-N6)-METHYLTRANSFERASE"/>
    <property type="match status" value="1"/>
</dbReference>
<dbReference type="GO" id="GO:0032259">
    <property type="term" value="P:methylation"/>
    <property type="evidence" value="ECO:0007669"/>
    <property type="project" value="UniProtKB-KW"/>
</dbReference>
<evidence type="ECO:0000259" key="3">
    <source>
        <dbReference type="Pfam" id="PF05175"/>
    </source>
</evidence>
<evidence type="ECO:0000256" key="1">
    <source>
        <dbReference type="ARBA" id="ARBA00022603"/>
    </source>
</evidence>
<keyword evidence="2" id="KW-0949">S-adenosyl-L-methionine</keyword>
<dbReference type="GO" id="GO:0008757">
    <property type="term" value="F:S-adenosylmethionine-dependent methyltransferase activity"/>
    <property type="evidence" value="ECO:0007669"/>
    <property type="project" value="UniProtKB-ARBA"/>
</dbReference>
<organism evidence="5 6">
    <name type="scientific">Jiella avicenniae</name>
    <dbReference type="NCBI Taxonomy" id="2907202"/>
    <lineage>
        <taxon>Bacteria</taxon>
        <taxon>Pseudomonadati</taxon>
        <taxon>Pseudomonadota</taxon>
        <taxon>Alphaproteobacteria</taxon>
        <taxon>Hyphomicrobiales</taxon>
        <taxon>Aurantimonadaceae</taxon>
        <taxon>Jiella</taxon>
    </lineage>
</organism>
<dbReference type="InterPro" id="IPR050210">
    <property type="entry name" value="tRNA_Adenine-N(6)_MTase"/>
</dbReference>
<dbReference type="SUPFAM" id="SSF53335">
    <property type="entry name" value="S-adenosyl-L-methionine-dependent methyltransferases"/>
    <property type="match status" value="1"/>
</dbReference>
<sequence>MAADPTGDSTIDGRPVRLDAFHDGGFAVFQPKGWGYRSGLDAMLLCACVAPGFAGRIADLGAGSGVVGFGAALRAPEASVALVEAQPIMASLCRQSLALPQNAHLARRIAVAEIDIGSGRPSREAAGLGDSAFDLVLTNPPFHPANHRRPPDPVRERALFPADGMSLGRWFAVAAALLAPKGRLVAVLRTDRLGEVLQAIEPRFGEATVLPVHGRAGAPAERVVVAARKGTRAPLRLLEGIALDDGAGGPTALSGKIARGIATLPLAEM</sequence>
<comment type="caution">
    <text evidence="5">The sequence shown here is derived from an EMBL/GenBank/DDBJ whole genome shotgun (WGS) entry which is preliminary data.</text>
</comment>
<accession>A0A9X1NZI4</accession>
<dbReference type="PANTHER" id="PTHR47739:SF1">
    <property type="entry name" value="TRNA1(VAL) (ADENINE(37)-N6)-METHYLTRANSFERASE"/>
    <property type="match status" value="1"/>
</dbReference>
<dbReference type="InterPro" id="IPR007848">
    <property type="entry name" value="Small_mtfrase_dom"/>
</dbReference>
<keyword evidence="1 5" id="KW-0808">Transferase</keyword>
<dbReference type="RefSeq" id="WP_233718729.1">
    <property type="nucleotide sequence ID" value="NZ_JAJUWU010000005.1"/>
</dbReference>
<dbReference type="Gene3D" id="3.40.50.150">
    <property type="entry name" value="Vaccinia Virus protein VP39"/>
    <property type="match status" value="1"/>
</dbReference>
<protein>
    <submittedName>
        <fullName evidence="5">Methyltransferase</fullName>
    </submittedName>
</protein>
<name>A0A9X1NZI4_9HYPH</name>
<keyword evidence="1 5" id="KW-0489">Methyltransferase</keyword>
<dbReference type="EMBL" id="JAJUWU010000010">
    <property type="protein sequence ID" value="MCE7028710.1"/>
    <property type="molecule type" value="Genomic_DNA"/>
</dbReference>
<evidence type="ECO:0000313" key="4">
    <source>
        <dbReference type="EMBL" id="MCE7027668.1"/>
    </source>
</evidence>
<dbReference type="PROSITE" id="PS00092">
    <property type="entry name" value="N6_MTASE"/>
    <property type="match status" value="1"/>
</dbReference>
<reference evidence="5" key="1">
    <citation type="submission" date="2022-01" db="EMBL/GenBank/DDBJ databases">
        <title>Jiella avicenniae sp. nov., a novel endophytic bacterium isolated from bark of Avicennia marina.</title>
        <authorList>
            <person name="Tuo L."/>
        </authorList>
    </citation>
    <scope>NUCLEOTIDE SEQUENCE</scope>
    <source>
        <strain evidence="5">CBK1P-4</strain>
    </source>
</reference>
<dbReference type="InterPro" id="IPR029063">
    <property type="entry name" value="SAM-dependent_MTases_sf"/>
</dbReference>
<dbReference type="InterPro" id="IPR002052">
    <property type="entry name" value="DNA_methylase_N6_adenine_CS"/>
</dbReference>
<proteinExistence type="predicted"/>
<dbReference type="AlphaFoldDB" id="A0A9X1NZI4"/>
<gene>
    <name evidence="4" type="ORF">LZD57_06670</name>
    <name evidence="5" type="ORF">LZD57_11985</name>
</gene>